<dbReference type="AlphaFoldDB" id="A0A9J6BB49"/>
<organism evidence="2 3">
    <name type="scientific">Polypedilum vanderplanki</name>
    <name type="common">Sleeping chironomid midge</name>
    <dbReference type="NCBI Taxonomy" id="319348"/>
    <lineage>
        <taxon>Eukaryota</taxon>
        <taxon>Metazoa</taxon>
        <taxon>Ecdysozoa</taxon>
        <taxon>Arthropoda</taxon>
        <taxon>Hexapoda</taxon>
        <taxon>Insecta</taxon>
        <taxon>Pterygota</taxon>
        <taxon>Neoptera</taxon>
        <taxon>Endopterygota</taxon>
        <taxon>Diptera</taxon>
        <taxon>Nematocera</taxon>
        <taxon>Chironomoidea</taxon>
        <taxon>Chironomidae</taxon>
        <taxon>Chironominae</taxon>
        <taxon>Polypedilum</taxon>
        <taxon>Polypedilum</taxon>
    </lineage>
</organism>
<reference evidence="2" key="1">
    <citation type="submission" date="2021-03" db="EMBL/GenBank/DDBJ databases">
        <title>Chromosome level genome of the anhydrobiotic midge Polypedilum vanderplanki.</title>
        <authorList>
            <person name="Yoshida Y."/>
            <person name="Kikawada T."/>
            <person name="Gusev O."/>
        </authorList>
    </citation>
    <scope>NUCLEOTIDE SEQUENCE</scope>
    <source>
        <strain evidence="2">NIAS01</strain>
        <tissue evidence="2">Whole body or cell culture</tissue>
    </source>
</reference>
<comment type="caution">
    <text evidence="2">The sequence shown here is derived from an EMBL/GenBank/DDBJ whole genome shotgun (WGS) entry which is preliminary data.</text>
</comment>
<dbReference type="OrthoDB" id="7543230at2759"/>
<name>A0A9J6BB49_POLVA</name>
<sequence length="256" mass="29760">MNKSNNSKQRGARMSKNQQEVYVTFLEQNPCFSGGIINEFYDHAAREEDYNKLVKLLNNTVGARKDKKHWQETFADWRSKLLKRYRYHYSEKARKSVTEQQIRSMKKFDNFDIRALKALGKWGDKSCLNAKPRNSGLNKNKKQSKNESEEEEEAEESLDNYDSTNDDFQNVDVKQEIEFDDQMLVEISAQSTVFASAIEENLPQPERKKIKMSDDESRNAIEENTRAIKQHTAAIMGLTDSINALTASIRSYMYNK</sequence>
<protein>
    <recommendedName>
        <fullName evidence="4">Regulatory protein zeste</fullName>
    </recommendedName>
</protein>
<dbReference type="Proteomes" id="UP001107558">
    <property type="component" value="Chromosome 4"/>
</dbReference>
<dbReference type="EMBL" id="JADBJN010000004">
    <property type="protein sequence ID" value="KAG5666911.1"/>
    <property type="molecule type" value="Genomic_DNA"/>
</dbReference>
<evidence type="ECO:0000313" key="2">
    <source>
        <dbReference type="EMBL" id="KAG5666911.1"/>
    </source>
</evidence>
<feature type="region of interest" description="Disordered" evidence="1">
    <location>
        <begin position="130"/>
        <end position="167"/>
    </location>
</feature>
<proteinExistence type="predicted"/>
<evidence type="ECO:0000313" key="3">
    <source>
        <dbReference type="Proteomes" id="UP001107558"/>
    </source>
</evidence>
<evidence type="ECO:0008006" key="4">
    <source>
        <dbReference type="Google" id="ProtNLM"/>
    </source>
</evidence>
<feature type="compositionally biased region" description="Acidic residues" evidence="1">
    <location>
        <begin position="148"/>
        <end position="159"/>
    </location>
</feature>
<gene>
    <name evidence="2" type="ORF">PVAND_014918</name>
</gene>
<evidence type="ECO:0000256" key="1">
    <source>
        <dbReference type="SAM" id="MobiDB-lite"/>
    </source>
</evidence>
<keyword evidence="3" id="KW-1185">Reference proteome</keyword>
<accession>A0A9J6BB49</accession>